<name>A0A0P9PUH4_9PSED</name>
<gene>
    <name evidence="10" type="ORF">ALQ84_05697</name>
</gene>
<dbReference type="GO" id="GO:0016887">
    <property type="term" value="F:ATP hydrolysis activity"/>
    <property type="evidence" value="ECO:0007669"/>
    <property type="project" value="InterPro"/>
</dbReference>
<dbReference type="CDD" id="cd03257">
    <property type="entry name" value="ABC_NikE_OppD_transporters"/>
    <property type="match status" value="2"/>
</dbReference>
<evidence type="ECO:0000313" key="11">
    <source>
        <dbReference type="Proteomes" id="UP000278587"/>
    </source>
</evidence>
<dbReference type="NCBIfam" id="NF008453">
    <property type="entry name" value="PRK11308.1"/>
    <property type="match status" value="2"/>
</dbReference>
<dbReference type="Pfam" id="PF08352">
    <property type="entry name" value="oligo_HPY"/>
    <property type="match status" value="2"/>
</dbReference>
<dbReference type="SUPFAM" id="SSF52540">
    <property type="entry name" value="P-loop containing nucleoside triphosphate hydrolases"/>
    <property type="match status" value="2"/>
</dbReference>
<evidence type="ECO:0000256" key="3">
    <source>
        <dbReference type="ARBA" id="ARBA00022741"/>
    </source>
</evidence>
<dbReference type="FunFam" id="3.40.50.300:FF:000016">
    <property type="entry name" value="Oligopeptide ABC transporter ATP-binding component"/>
    <property type="match status" value="2"/>
</dbReference>
<comment type="subunit">
    <text evidence="8">The complex is composed of two ATP-binding proteins (DppD and DppF), two transmembrane proteins (DppB and DppC) and a solute-binding protein (DppA1-A5). Five orthologous SBPs (DppA1-A5) are present in P.aeruginosa, which increases the substrate specificity of the DppBCDF transporter.</text>
</comment>
<dbReference type="InterPro" id="IPR050319">
    <property type="entry name" value="ABC_transp_ATP-bind"/>
</dbReference>
<keyword evidence="2" id="KW-0813">Transport</keyword>
<evidence type="ECO:0000256" key="2">
    <source>
        <dbReference type="ARBA" id="ARBA00022448"/>
    </source>
</evidence>
<dbReference type="SMART" id="SM00382">
    <property type="entry name" value="AAA"/>
    <property type="match status" value="2"/>
</dbReference>
<dbReference type="Proteomes" id="UP000278587">
    <property type="component" value="Unassembled WGS sequence"/>
</dbReference>
<dbReference type="GO" id="GO:0005524">
    <property type="term" value="F:ATP binding"/>
    <property type="evidence" value="ECO:0007669"/>
    <property type="project" value="UniProtKB-KW"/>
</dbReference>
<dbReference type="InterPro" id="IPR003439">
    <property type="entry name" value="ABC_transporter-like_ATP-bd"/>
</dbReference>
<dbReference type="PANTHER" id="PTHR43776">
    <property type="entry name" value="TRANSPORT ATP-BINDING PROTEIN"/>
    <property type="match status" value="1"/>
</dbReference>
<dbReference type="InterPro" id="IPR003593">
    <property type="entry name" value="AAA+_ATPase"/>
</dbReference>
<keyword evidence="3" id="KW-0547">Nucleotide-binding</keyword>
<evidence type="ECO:0000256" key="5">
    <source>
        <dbReference type="ARBA" id="ARBA00038852"/>
    </source>
</evidence>
<dbReference type="PANTHER" id="PTHR43776:SF7">
    <property type="entry name" value="D,D-DIPEPTIDE TRANSPORT ATP-BINDING PROTEIN DDPF-RELATED"/>
    <property type="match status" value="1"/>
</dbReference>
<reference evidence="10 11" key="1">
    <citation type="submission" date="2018-08" db="EMBL/GenBank/DDBJ databases">
        <title>Recombination of ecologically and evolutionarily significant loci maintains genetic cohesion in the Pseudomonas syringae species complex.</title>
        <authorList>
            <person name="Dillon M."/>
            <person name="Thakur S."/>
            <person name="Almeida R.N.D."/>
            <person name="Weir B.S."/>
            <person name="Guttman D.S."/>
        </authorList>
    </citation>
    <scope>NUCLEOTIDE SEQUENCE [LARGE SCALE GENOMIC DNA]</scope>
    <source>
        <strain evidence="10 11">ICMP 4086</strain>
    </source>
</reference>
<comment type="caution">
    <text evidence="10">The sequence shown here is derived from an EMBL/GenBank/DDBJ whole genome shotgun (WGS) entry which is preliminary data.</text>
</comment>
<evidence type="ECO:0000256" key="4">
    <source>
        <dbReference type="ARBA" id="ARBA00022840"/>
    </source>
</evidence>
<dbReference type="AlphaFoldDB" id="A0A0P9PUH4"/>
<proteinExistence type="inferred from homology"/>
<feature type="domain" description="ABC transporter" evidence="9">
    <location>
        <begin position="285"/>
        <end position="532"/>
    </location>
</feature>
<organism evidence="10 11">
    <name type="scientific">Pseudomonas caricapapayae</name>
    <dbReference type="NCBI Taxonomy" id="46678"/>
    <lineage>
        <taxon>Bacteria</taxon>
        <taxon>Pseudomonadati</taxon>
        <taxon>Pseudomonadota</taxon>
        <taxon>Gammaproteobacteria</taxon>
        <taxon>Pseudomonadales</taxon>
        <taxon>Pseudomonadaceae</taxon>
        <taxon>Pseudomonas</taxon>
    </lineage>
</organism>
<evidence type="ECO:0000313" key="10">
    <source>
        <dbReference type="EMBL" id="RMM04426.1"/>
    </source>
</evidence>
<dbReference type="Pfam" id="PF00005">
    <property type="entry name" value="ABC_tran"/>
    <property type="match status" value="2"/>
</dbReference>
<dbReference type="PROSITE" id="PS50893">
    <property type="entry name" value="ABC_TRANSPORTER_2"/>
    <property type="match status" value="2"/>
</dbReference>
<evidence type="ECO:0000259" key="9">
    <source>
        <dbReference type="PROSITE" id="PS50893"/>
    </source>
</evidence>
<evidence type="ECO:0000256" key="1">
    <source>
        <dbReference type="ARBA" id="ARBA00005417"/>
    </source>
</evidence>
<comment type="function">
    <text evidence="7">Part of the ABC transporter DppABCDF involved in the uptake of various di/tripeptides. Is also involved in the uptake of phaseolotoxin, a toxic tripeptide inhibiting the enzyme ornithine carbamoyltransferase. Responsible for energy coupling to the transport system.</text>
</comment>
<protein>
    <recommendedName>
        <fullName evidence="5">ABC-type dipeptide transporter</fullName>
        <ecNumber evidence="5">7.4.2.9</ecNumber>
    </recommendedName>
</protein>
<comment type="catalytic activity">
    <reaction evidence="6">
        <text>a dipeptide(out) + ATP + H2O = a dipeptide(in) + ADP + phosphate + H(+)</text>
        <dbReference type="Rhea" id="RHEA:23120"/>
        <dbReference type="ChEBI" id="CHEBI:15377"/>
        <dbReference type="ChEBI" id="CHEBI:15378"/>
        <dbReference type="ChEBI" id="CHEBI:30616"/>
        <dbReference type="ChEBI" id="CHEBI:43474"/>
        <dbReference type="ChEBI" id="CHEBI:90799"/>
        <dbReference type="ChEBI" id="CHEBI:456216"/>
        <dbReference type="EC" id="7.4.2.9"/>
    </reaction>
</comment>
<feature type="domain" description="ABC transporter" evidence="9">
    <location>
        <begin position="19"/>
        <end position="265"/>
    </location>
</feature>
<evidence type="ECO:0000256" key="8">
    <source>
        <dbReference type="ARBA" id="ARBA00065473"/>
    </source>
</evidence>
<dbReference type="InterPro" id="IPR013563">
    <property type="entry name" value="Oligopep_ABC_C"/>
</dbReference>
<dbReference type="PROSITE" id="PS00211">
    <property type="entry name" value="ABC_TRANSPORTER_1"/>
    <property type="match status" value="2"/>
</dbReference>
<keyword evidence="4 10" id="KW-0067">ATP-binding</keyword>
<dbReference type="InterPro" id="IPR027417">
    <property type="entry name" value="P-loop_NTPase"/>
</dbReference>
<evidence type="ECO:0000256" key="6">
    <source>
        <dbReference type="ARBA" id="ARBA00047356"/>
    </source>
</evidence>
<dbReference type="GO" id="GO:0055085">
    <property type="term" value="P:transmembrane transport"/>
    <property type="evidence" value="ECO:0007669"/>
    <property type="project" value="UniProtKB-ARBA"/>
</dbReference>
<evidence type="ECO:0000256" key="7">
    <source>
        <dbReference type="ARBA" id="ARBA00058018"/>
    </source>
</evidence>
<dbReference type="GO" id="GO:0015833">
    <property type="term" value="P:peptide transport"/>
    <property type="evidence" value="ECO:0007669"/>
    <property type="project" value="InterPro"/>
</dbReference>
<dbReference type="Gene3D" id="3.40.50.300">
    <property type="entry name" value="P-loop containing nucleotide triphosphate hydrolases"/>
    <property type="match status" value="2"/>
</dbReference>
<comment type="similarity">
    <text evidence="1">Belongs to the ABC transporter superfamily.</text>
</comment>
<dbReference type="InterPro" id="IPR017871">
    <property type="entry name" value="ABC_transporter-like_CS"/>
</dbReference>
<dbReference type="EMBL" id="RBOC01000182">
    <property type="protein sequence ID" value="RMM04426.1"/>
    <property type="molecule type" value="Genomic_DNA"/>
</dbReference>
<dbReference type="NCBIfam" id="NF007739">
    <property type="entry name" value="PRK10419.1"/>
    <property type="match status" value="2"/>
</dbReference>
<dbReference type="EC" id="7.4.2.9" evidence="5"/>
<sequence length="540" mass="59748">MKPAATHSILGADMQDNLIEIRDLRVAFNGHEVVHGVSLDIRRGECLALVGESGSGKSVTAHSILRLLPAKTVSTQGSIRYDGLDLVHASDKQLRSLRGNRVAMIFQEPMSSLNPLHTVEKQIGEILMTHKGLKGKAALSRTLELLELVGIRDPLSRLKAYPHQLSGGQRQRIMIAMALANEPDLLIADEPTTALDVTVQVKILALLKSLQQRLNMSLLLISHDLNLVRRIAQRVCVMREGEIVEQADCQTLFDSPQHPYSRLLINAEPDGEPVPSTHSNTLLSVQDLKVWFPLGKAWFKREPQYVKAVDGVSFELLKGKTLGIVGESGSGKSTLGQAILRLVDSEGSIRFGTKELSLHSQHLMRPLRRQLQVVFQDPFGSLSPRMTVEQIIAEGLVTHDIGTPKEREQTVIRVLQEVGLEPATRHRYPHEFSGGQRQRISIARALVLEPDLILLDEPTSALDRTVQKQIVALLRDLQIRHGLTYLFISHDLAVVHALAHDLIVIKDGKVVEQGPSRAIFAAPQQAYTQELLRSSGLVFA</sequence>
<accession>A0A0P9PUH4</accession>